<evidence type="ECO:0000256" key="5">
    <source>
        <dbReference type="ARBA" id="ARBA00022435"/>
    </source>
</evidence>
<keyword evidence="10" id="KW-0560">Oxidoreductase</keyword>
<evidence type="ECO:0000256" key="8">
    <source>
        <dbReference type="ARBA" id="ARBA00022842"/>
    </source>
</evidence>
<dbReference type="InterPro" id="IPR004439">
    <property type="entry name" value="Isocitrate_DH_NADP_dimer_prok"/>
</dbReference>
<dbReference type="PROSITE" id="PS00470">
    <property type="entry name" value="IDH_IMDH"/>
    <property type="match status" value="1"/>
</dbReference>
<evidence type="ECO:0000313" key="17">
    <source>
        <dbReference type="Proteomes" id="UP000272481"/>
    </source>
</evidence>
<evidence type="ECO:0000256" key="7">
    <source>
        <dbReference type="ARBA" id="ARBA00022723"/>
    </source>
</evidence>
<dbReference type="InterPro" id="IPR024084">
    <property type="entry name" value="IsoPropMal-DH-like_dom"/>
</dbReference>
<evidence type="ECO:0000256" key="6">
    <source>
        <dbReference type="ARBA" id="ARBA00022532"/>
    </source>
</evidence>
<evidence type="ECO:0000256" key="11">
    <source>
        <dbReference type="ARBA" id="ARBA00023211"/>
    </source>
</evidence>
<dbReference type="Gene3D" id="3.40.718.10">
    <property type="entry name" value="Isopropylmalate Dehydrogenase"/>
    <property type="match status" value="1"/>
</dbReference>
<comment type="caution">
    <text evidence="16">The sequence shown here is derived from an EMBL/GenBank/DDBJ whole genome shotgun (WGS) entry which is preliminary data.</text>
</comment>
<keyword evidence="17" id="KW-1185">Reference proteome</keyword>
<dbReference type="NCBIfam" id="TIGR00183">
    <property type="entry name" value="prok_nadp_idh"/>
    <property type="match status" value="1"/>
</dbReference>
<keyword evidence="8" id="KW-0460">Magnesium</keyword>
<evidence type="ECO:0000256" key="4">
    <source>
        <dbReference type="ARBA" id="ARBA00019562"/>
    </source>
</evidence>
<comment type="cofactor">
    <cofactor evidence="14">
        <name>Mg(2+)</name>
        <dbReference type="ChEBI" id="CHEBI:18420"/>
    </cofactor>
    <cofactor evidence="14">
        <name>Mn(2+)</name>
        <dbReference type="ChEBI" id="CHEBI:29035"/>
    </cofactor>
</comment>
<comment type="similarity">
    <text evidence="1">Belongs to the isocitrate and isopropylmalate dehydrogenases family.</text>
</comment>
<name>A0ABX9ZAK0_9BACL</name>
<evidence type="ECO:0000256" key="10">
    <source>
        <dbReference type="ARBA" id="ARBA00023002"/>
    </source>
</evidence>
<dbReference type="SUPFAM" id="SSF53659">
    <property type="entry name" value="Isocitrate/Isopropylmalate dehydrogenase-like"/>
    <property type="match status" value="1"/>
</dbReference>
<keyword evidence="6 14" id="KW-0816">Tricarboxylic acid cycle</keyword>
<accession>A0ABX9ZAK0</accession>
<sequence length="422" mass="46146">MANGEKITVSNGKLNVPGAPVIPFIIGDGTGPDIWNAASRVLEAAVEKAYDGKKQIVWKEVLAGEKAFNETGNWLPEETLKTIDEYLIAIKGPLTTPIGGGFRSLNVALRQELDLFACVRPVRYFEGVPSPVKHPEHTDMVIFRENTEDIYAGIEYQKGTDEVNKLIDFLQNEMGVKNIRFPETSGIGIKPVSEEGTKRLVRSAIEYALKEGRKSVTLVHKGNIMKFTEGAFKNWGYEVAEQEFGDKVFTWNEYDKIKEEQGADAANKAQSDAEAAGKLIIKDAIADIFLQQILTRPKEFDVVATMNLNGDYISDALAAQVGGIGIAPGANINYVTGHAIFEATHGTAPKYAGLDKVNPSSVLLSGVMMLEHLGWNEAAALITESIEKTIASKVVTYDFARLMDGATEVKTSEFADELIKNL</sequence>
<proteinExistence type="inferred from homology"/>
<evidence type="ECO:0000313" key="16">
    <source>
        <dbReference type="EMBL" id="RSK25388.1"/>
    </source>
</evidence>
<protein>
    <recommendedName>
        <fullName evidence="4 14">Isocitrate dehydrogenase [NADP]</fullName>
        <ecNumber evidence="3 14">1.1.1.42</ecNumber>
    </recommendedName>
</protein>
<dbReference type="PANTHER" id="PTHR43504:SF1">
    <property type="entry name" value="ISOCITRATE DEHYDROGENASE [NADP]"/>
    <property type="match status" value="1"/>
</dbReference>
<keyword evidence="9 14" id="KW-0521">NADP</keyword>
<dbReference type="InterPro" id="IPR019818">
    <property type="entry name" value="IsoCit/isopropylmalate_DH_CS"/>
</dbReference>
<keyword evidence="7 14" id="KW-0479">Metal-binding</keyword>
<keyword evidence="11 14" id="KW-0464">Manganese</keyword>
<dbReference type="NCBIfam" id="NF005425">
    <property type="entry name" value="PRK07006.1"/>
    <property type="match status" value="1"/>
</dbReference>
<evidence type="ECO:0000256" key="12">
    <source>
        <dbReference type="ARBA" id="ARBA00023554"/>
    </source>
</evidence>
<keyword evidence="5 14" id="KW-0329">Glyoxylate bypass</keyword>
<feature type="domain" description="Isopropylmalate dehydrogenase-like" evidence="15">
    <location>
        <begin position="21"/>
        <end position="418"/>
    </location>
</feature>
<dbReference type="RefSeq" id="WP_125904212.1">
    <property type="nucleotide sequence ID" value="NZ_RWGW01000019.1"/>
</dbReference>
<evidence type="ECO:0000259" key="15">
    <source>
        <dbReference type="SMART" id="SM01329"/>
    </source>
</evidence>
<organism evidence="16 17">
    <name type="scientific">Bhargavaea beijingensis</name>
    <dbReference type="NCBI Taxonomy" id="426756"/>
    <lineage>
        <taxon>Bacteria</taxon>
        <taxon>Bacillati</taxon>
        <taxon>Bacillota</taxon>
        <taxon>Bacilli</taxon>
        <taxon>Bacillales</taxon>
        <taxon>Caryophanaceae</taxon>
        <taxon>Bhargavaea</taxon>
    </lineage>
</organism>
<dbReference type="Proteomes" id="UP000272481">
    <property type="component" value="Unassembled WGS sequence"/>
</dbReference>
<evidence type="ECO:0000256" key="9">
    <source>
        <dbReference type="ARBA" id="ARBA00022857"/>
    </source>
</evidence>
<dbReference type="Pfam" id="PF00180">
    <property type="entry name" value="Iso_dh"/>
    <property type="match status" value="1"/>
</dbReference>
<dbReference type="EMBL" id="RWGW01000019">
    <property type="protein sequence ID" value="RSK25388.1"/>
    <property type="molecule type" value="Genomic_DNA"/>
</dbReference>
<dbReference type="EC" id="1.1.1.42" evidence="3 14"/>
<evidence type="ECO:0000256" key="2">
    <source>
        <dbReference type="ARBA" id="ARBA00011738"/>
    </source>
</evidence>
<reference evidence="16 17" key="1">
    <citation type="submission" date="2018-12" db="EMBL/GenBank/DDBJ databases">
        <title>Comparitive functional genomics of dry heat resistant strains isolated from the viking spacecraft.</title>
        <authorList>
            <person name="Seuylemezian A."/>
            <person name="Vaishampayan P."/>
        </authorList>
    </citation>
    <scope>NUCLEOTIDE SEQUENCE [LARGE SCALE GENOMIC DNA]</scope>
    <source>
        <strain evidence="16 17">M6-11</strain>
    </source>
</reference>
<dbReference type="PANTHER" id="PTHR43504">
    <property type="entry name" value="ISOCITRATE DEHYDROGENASE [NADP]"/>
    <property type="match status" value="1"/>
</dbReference>
<comment type="function">
    <text evidence="13">Catalyzes the oxidative decarboxylation of isocitrate to 2-oxoglutarate and carbon dioxide with the concomitant reduction of NADP(+).</text>
</comment>
<evidence type="ECO:0000256" key="3">
    <source>
        <dbReference type="ARBA" id="ARBA00013013"/>
    </source>
</evidence>
<dbReference type="SMART" id="SM01329">
    <property type="entry name" value="Iso_dh"/>
    <property type="match status" value="1"/>
</dbReference>
<gene>
    <name evidence="16" type="ORF">EJA12_11895</name>
</gene>
<evidence type="ECO:0000256" key="14">
    <source>
        <dbReference type="RuleBase" id="RU004446"/>
    </source>
</evidence>
<comment type="catalytic activity">
    <reaction evidence="12">
        <text>D-threo-isocitrate + NADP(+) = 2-oxoglutarate + CO2 + NADPH</text>
        <dbReference type="Rhea" id="RHEA:19629"/>
        <dbReference type="ChEBI" id="CHEBI:15562"/>
        <dbReference type="ChEBI" id="CHEBI:16526"/>
        <dbReference type="ChEBI" id="CHEBI:16810"/>
        <dbReference type="ChEBI" id="CHEBI:57783"/>
        <dbReference type="ChEBI" id="CHEBI:58349"/>
        <dbReference type="EC" id="1.1.1.42"/>
    </reaction>
</comment>
<evidence type="ECO:0000256" key="1">
    <source>
        <dbReference type="ARBA" id="ARBA00007769"/>
    </source>
</evidence>
<comment type="subunit">
    <text evidence="2">Homodimer.</text>
</comment>
<evidence type="ECO:0000256" key="13">
    <source>
        <dbReference type="ARBA" id="ARBA00046127"/>
    </source>
</evidence>